<dbReference type="InterPro" id="IPR033116">
    <property type="entry name" value="TRYPSIN_SER"/>
</dbReference>
<dbReference type="STRING" id="451379.A0A0N5AVL2"/>
<keyword evidence="1 5" id="KW-0645">Protease</keyword>
<dbReference type="PANTHER" id="PTHR24252:SF7">
    <property type="entry name" value="HYALIN"/>
    <property type="match status" value="1"/>
</dbReference>
<dbReference type="GO" id="GO:0006508">
    <property type="term" value="P:proteolysis"/>
    <property type="evidence" value="ECO:0007669"/>
    <property type="project" value="UniProtKB-KW"/>
</dbReference>
<keyword evidence="2 5" id="KW-0378">Hydrolase</keyword>
<dbReference type="SUPFAM" id="SSF50494">
    <property type="entry name" value="Trypsin-like serine proteases"/>
    <property type="match status" value="1"/>
</dbReference>
<dbReference type="PANTHER" id="PTHR24252">
    <property type="entry name" value="ACROSIN-RELATED"/>
    <property type="match status" value="1"/>
</dbReference>
<evidence type="ECO:0000256" key="1">
    <source>
        <dbReference type="ARBA" id="ARBA00022670"/>
    </source>
</evidence>
<reference evidence="8" key="1">
    <citation type="submission" date="2017-02" db="UniProtKB">
        <authorList>
            <consortium name="WormBaseParasite"/>
        </authorList>
    </citation>
    <scope>IDENTIFICATION</scope>
</reference>
<proteinExistence type="predicted"/>
<evidence type="ECO:0000313" key="7">
    <source>
        <dbReference type="Proteomes" id="UP000046393"/>
    </source>
</evidence>
<evidence type="ECO:0000259" key="6">
    <source>
        <dbReference type="PROSITE" id="PS50240"/>
    </source>
</evidence>
<dbReference type="InterPro" id="IPR043504">
    <property type="entry name" value="Peptidase_S1_PA_chymotrypsin"/>
</dbReference>
<evidence type="ECO:0000256" key="2">
    <source>
        <dbReference type="ARBA" id="ARBA00022801"/>
    </source>
</evidence>
<evidence type="ECO:0000256" key="4">
    <source>
        <dbReference type="ARBA" id="ARBA00023157"/>
    </source>
</evidence>
<evidence type="ECO:0000313" key="8">
    <source>
        <dbReference type="WBParaSite" id="SMUV_0000893501-mRNA-1"/>
    </source>
</evidence>
<organism evidence="7 8">
    <name type="scientific">Syphacia muris</name>
    <dbReference type="NCBI Taxonomy" id="451379"/>
    <lineage>
        <taxon>Eukaryota</taxon>
        <taxon>Metazoa</taxon>
        <taxon>Ecdysozoa</taxon>
        <taxon>Nematoda</taxon>
        <taxon>Chromadorea</taxon>
        <taxon>Rhabditida</taxon>
        <taxon>Spirurina</taxon>
        <taxon>Oxyuridomorpha</taxon>
        <taxon>Oxyuroidea</taxon>
        <taxon>Oxyuridae</taxon>
        <taxon>Syphacia</taxon>
    </lineage>
</organism>
<dbReference type="PRINTS" id="PR00722">
    <property type="entry name" value="CHYMOTRYPSIN"/>
</dbReference>
<keyword evidence="3 5" id="KW-0720">Serine protease</keyword>
<dbReference type="PROSITE" id="PS50240">
    <property type="entry name" value="TRYPSIN_DOM"/>
    <property type="match status" value="1"/>
</dbReference>
<name>A0A0N5AVL2_9BILA</name>
<sequence>MWMVRIFQFIDAHRLVGAHACRPNAWPWTAELVARHGGHRCGAALIDAHYIVTAAHCFSIVDPQDYNVLLGGHLTGTGQKHLVKKFAIHPFYNLFQPSSYDVAIARIYPAANFSSTVNKVCLPIMPPPDNKICVVTGWGFDKEDGNRSNVLKEIHVPIIPSFLCNDLLHYQGRVHYPSMLCAGYNSGGIDACQGDSGGPLFCENFGRWELHGIVSWGNGCGRPYNPGVYSKIAPVVPWLRFQMYVLR</sequence>
<feature type="domain" description="Peptidase S1" evidence="6">
    <location>
        <begin position="15"/>
        <end position="244"/>
    </location>
</feature>
<dbReference type="InterPro" id="IPR001254">
    <property type="entry name" value="Trypsin_dom"/>
</dbReference>
<keyword evidence="4" id="KW-1015">Disulfide bond</keyword>
<dbReference type="Pfam" id="PF00089">
    <property type="entry name" value="Trypsin"/>
    <property type="match status" value="1"/>
</dbReference>
<dbReference type="Proteomes" id="UP000046393">
    <property type="component" value="Unplaced"/>
</dbReference>
<dbReference type="InterPro" id="IPR001314">
    <property type="entry name" value="Peptidase_S1A"/>
</dbReference>
<dbReference type="AlphaFoldDB" id="A0A0N5AVL2"/>
<dbReference type="InterPro" id="IPR018114">
    <property type="entry name" value="TRYPSIN_HIS"/>
</dbReference>
<dbReference type="InterPro" id="IPR009003">
    <property type="entry name" value="Peptidase_S1_PA"/>
</dbReference>
<accession>A0A0N5AVL2</accession>
<dbReference type="PROSITE" id="PS00134">
    <property type="entry name" value="TRYPSIN_HIS"/>
    <property type="match status" value="1"/>
</dbReference>
<dbReference type="WBParaSite" id="SMUV_0000893501-mRNA-1">
    <property type="protein sequence ID" value="SMUV_0000893501-mRNA-1"/>
    <property type="gene ID" value="SMUV_0000893501"/>
</dbReference>
<dbReference type="FunFam" id="2.40.10.10:FF:000003">
    <property type="entry name" value="Transmembrane serine protease 3"/>
    <property type="match status" value="1"/>
</dbReference>
<dbReference type="SMART" id="SM00020">
    <property type="entry name" value="Tryp_SPc"/>
    <property type="match status" value="1"/>
</dbReference>
<keyword evidence="7" id="KW-1185">Reference proteome</keyword>
<evidence type="ECO:0000256" key="5">
    <source>
        <dbReference type="RuleBase" id="RU363034"/>
    </source>
</evidence>
<dbReference type="Gene3D" id="2.40.10.10">
    <property type="entry name" value="Trypsin-like serine proteases"/>
    <property type="match status" value="1"/>
</dbReference>
<dbReference type="CDD" id="cd00190">
    <property type="entry name" value="Tryp_SPc"/>
    <property type="match status" value="1"/>
</dbReference>
<dbReference type="GO" id="GO:0004252">
    <property type="term" value="F:serine-type endopeptidase activity"/>
    <property type="evidence" value="ECO:0007669"/>
    <property type="project" value="InterPro"/>
</dbReference>
<evidence type="ECO:0000256" key="3">
    <source>
        <dbReference type="ARBA" id="ARBA00022825"/>
    </source>
</evidence>
<protein>
    <submittedName>
        <fullName evidence="8">Peptidase S1 domain-containing protein</fullName>
    </submittedName>
</protein>
<dbReference type="PROSITE" id="PS00135">
    <property type="entry name" value="TRYPSIN_SER"/>
    <property type="match status" value="1"/>
</dbReference>